<dbReference type="Proteomes" id="UP000178602">
    <property type="component" value="Unassembled WGS sequence"/>
</dbReference>
<proteinExistence type="predicted"/>
<evidence type="ECO:0000313" key="2">
    <source>
        <dbReference type="EMBL" id="OGC28851.1"/>
    </source>
</evidence>
<dbReference type="AlphaFoldDB" id="A0A1F4T7S7"/>
<evidence type="ECO:0000313" key="3">
    <source>
        <dbReference type="Proteomes" id="UP000178602"/>
    </source>
</evidence>
<accession>A0A1F4T7S7</accession>
<dbReference type="EMBL" id="MEUG01000001">
    <property type="protein sequence ID" value="OGC28851.1"/>
    <property type="molecule type" value="Genomic_DNA"/>
</dbReference>
<keyword evidence="1" id="KW-1133">Transmembrane helix</keyword>
<keyword evidence="1" id="KW-0812">Transmembrane</keyword>
<sequence length="105" mass="12206">MENVMFWVSIANLVLTVILTGLAIFLTYWWSSYRRILPLELAKRHYKDVVKKGLCPKCGSKKIKFNPIIDSDGQTMFYTSVDEVVCNNCKNKWEREGNVKEKGEK</sequence>
<protein>
    <submittedName>
        <fullName evidence="2">Uncharacterized protein</fullName>
    </submittedName>
</protein>
<name>A0A1F4T7S7_UNCSA</name>
<feature type="transmembrane region" description="Helical" evidence="1">
    <location>
        <begin position="6"/>
        <end position="30"/>
    </location>
</feature>
<comment type="caution">
    <text evidence="2">The sequence shown here is derived from an EMBL/GenBank/DDBJ whole genome shotgun (WGS) entry which is preliminary data.</text>
</comment>
<keyword evidence="1" id="KW-0472">Membrane</keyword>
<evidence type="ECO:0000256" key="1">
    <source>
        <dbReference type="SAM" id="Phobius"/>
    </source>
</evidence>
<reference evidence="2 3" key="1">
    <citation type="journal article" date="2016" name="Nat. Commun.">
        <title>Thousands of microbial genomes shed light on interconnected biogeochemical processes in an aquifer system.</title>
        <authorList>
            <person name="Anantharaman K."/>
            <person name="Brown C.T."/>
            <person name="Hug L.A."/>
            <person name="Sharon I."/>
            <person name="Castelle C.J."/>
            <person name="Probst A.J."/>
            <person name="Thomas B.C."/>
            <person name="Singh A."/>
            <person name="Wilkins M.J."/>
            <person name="Karaoz U."/>
            <person name="Brodie E.L."/>
            <person name="Williams K.H."/>
            <person name="Hubbard S.S."/>
            <person name="Banfield J.F."/>
        </authorList>
    </citation>
    <scope>NUCLEOTIDE SEQUENCE [LARGE SCALE GENOMIC DNA]</scope>
</reference>
<gene>
    <name evidence="2" type="ORF">A3K49_07900</name>
</gene>
<organism evidence="2 3">
    <name type="scientific">candidate division WOR-1 bacterium RIFOXYC12_FULL_54_18</name>
    <dbReference type="NCBI Taxonomy" id="1802584"/>
    <lineage>
        <taxon>Bacteria</taxon>
        <taxon>Bacillati</taxon>
        <taxon>Saganbacteria</taxon>
    </lineage>
</organism>